<protein>
    <recommendedName>
        <fullName evidence="6">Cilia- and flagella-associated protein 53</fullName>
    </recommendedName>
</protein>
<dbReference type="InterPro" id="IPR025718">
    <property type="entry name" value="SAP30_Sin3-bd"/>
</dbReference>
<dbReference type="Pfam" id="PF13868">
    <property type="entry name" value="TPH"/>
    <property type="match status" value="1"/>
</dbReference>
<feature type="coiled-coil region" evidence="7">
    <location>
        <begin position="168"/>
        <end position="289"/>
    </location>
</feature>
<keyword evidence="10" id="KW-0282">Flagellum</keyword>
<dbReference type="InterPro" id="IPR043597">
    <property type="entry name" value="TPH_dom"/>
</dbReference>
<keyword evidence="2 7" id="KW-0175">Coiled coil</keyword>
<keyword evidence="11" id="KW-1185">Reference proteome</keyword>
<accession>A0ABQ8UC68</accession>
<evidence type="ECO:0000256" key="7">
    <source>
        <dbReference type="SAM" id="Coils"/>
    </source>
</evidence>
<evidence type="ECO:0000313" key="10">
    <source>
        <dbReference type="EMBL" id="KAJ4456021.1"/>
    </source>
</evidence>
<comment type="similarity">
    <text evidence="5">Belongs to the CFAP53 family.</text>
</comment>
<organism evidence="10 11">
    <name type="scientific">Paratrimastix pyriformis</name>
    <dbReference type="NCBI Taxonomy" id="342808"/>
    <lineage>
        <taxon>Eukaryota</taxon>
        <taxon>Metamonada</taxon>
        <taxon>Preaxostyla</taxon>
        <taxon>Paratrimastigidae</taxon>
        <taxon>Paratrimastix</taxon>
    </lineage>
</organism>
<evidence type="ECO:0000313" key="11">
    <source>
        <dbReference type="Proteomes" id="UP001141327"/>
    </source>
</evidence>
<feature type="coiled-coil region" evidence="7">
    <location>
        <begin position="370"/>
        <end position="433"/>
    </location>
</feature>
<keyword evidence="4" id="KW-0966">Cell projection</keyword>
<dbReference type="EMBL" id="JAPMOS010000084">
    <property type="protein sequence ID" value="KAJ4456021.1"/>
    <property type="molecule type" value="Genomic_DNA"/>
</dbReference>
<evidence type="ECO:0000259" key="9">
    <source>
        <dbReference type="Pfam" id="PF13868"/>
    </source>
</evidence>
<evidence type="ECO:0000256" key="3">
    <source>
        <dbReference type="ARBA" id="ARBA00023069"/>
    </source>
</evidence>
<comment type="caution">
    <text evidence="10">The sequence shown here is derived from an EMBL/GenBank/DDBJ whole genome shotgun (WGS) entry which is preliminary data.</text>
</comment>
<evidence type="ECO:0000256" key="4">
    <source>
        <dbReference type="ARBA" id="ARBA00023273"/>
    </source>
</evidence>
<dbReference type="Proteomes" id="UP001141327">
    <property type="component" value="Unassembled WGS sequence"/>
</dbReference>
<reference evidence="10" key="1">
    <citation type="journal article" date="2022" name="bioRxiv">
        <title>Genomics of Preaxostyla Flagellates Illuminates Evolutionary Transitions and the Path Towards Mitochondrial Loss.</title>
        <authorList>
            <person name="Novak L.V.F."/>
            <person name="Treitli S.C."/>
            <person name="Pyrih J."/>
            <person name="Halakuc P."/>
            <person name="Pipaliya S.V."/>
            <person name="Vacek V."/>
            <person name="Brzon O."/>
            <person name="Soukal P."/>
            <person name="Eme L."/>
            <person name="Dacks J.B."/>
            <person name="Karnkowska A."/>
            <person name="Elias M."/>
            <person name="Hampl V."/>
        </authorList>
    </citation>
    <scope>NUCLEOTIDE SEQUENCE</scope>
    <source>
        <strain evidence="10">RCP-MX</strain>
    </source>
</reference>
<comment type="subcellular location">
    <subcellularLocation>
        <location evidence="1">Cell projection</location>
        <location evidence="1">Cilium</location>
    </subcellularLocation>
</comment>
<evidence type="ECO:0000259" key="8">
    <source>
        <dbReference type="Pfam" id="PF13867"/>
    </source>
</evidence>
<sequence>MQRFLNQPRPQVEVLRDRIRTEAKLRNVADWEHKTDKIVADRAVQRTIQQLREQRQRDLEERRKRLAALLEADDRRYADEFLARQETPEQIKARMEARARELNARHEAERTEFAQRMLDKQWKDECDDLRGLVQKQQLMQVFEARGRQIEEKKLEKLQQREEAQLWSEVEEQERQKKIEREERELQQKEALHQQTLEVLREQIAMREEHRAEEARLKEEEAALDREQAELAKRQQEEEEANQLRLKQSRMHELRRFNRVTHLRKLDEMRREKEADLEFLRQVNEREQYEMEREQMVKDRHRQEALAYRQQLIATWAREKDESAELDRLCEEERDREYQKREAQWAREKAARDQLKKEVIEERQRQIATKRALKQREMEENQAEQQRLQAEIERMQAEQEQEAADRERRHQENLHDLRVQMRDHEAHKHAQEEQEVCVAWGERRLPLAAEKAKFDAAQREYEARLQRERGRIQAAIPVRQRALAAEMEAKEKAAQTGRQPRFGALSPNLSAIKKSFRSWLQRMSSEFPDINFAALKYSDLRRLTKFYHLRPPGATKEELINALFQHFATVPTSEDDTIVRLHEKLQVLQSAQN</sequence>
<dbReference type="InterPro" id="IPR038291">
    <property type="entry name" value="SAP30_C_sf"/>
</dbReference>
<dbReference type="PANTHER" id="PTHR31183:SF1">
    <property type="entry name" value="CILIA- AND FLAGELLA-ASSOCIATED PROTEIN 53"/>
    <property type="match status" value="1"/>
</dbReference>
<dbReference type="InterPro" id="IPR043596">
    <property type="entry name" value="CFAP53/TCHP"/>
</dbReference>
<dbReference type="Gene3D" id="6.10.160.20">
    <property type="match status" value="1"/>
</dbReference>
<evidence type="ECO:0000256" key="5">
    <source>
        <dbReference type="ARBA" id="ARBA00033747"/>
    </source>
</evidence>
<name>A0ABQ8UC68_9EUKA</name>
<feature type="domain" description="Trichohyalin-plectin-homology" evidence="9">
    <location>
        <begin position="123"/>
        <end position="436"/>
    </location>
</feature>
<keyword evidence="3" id="KW-0969">Cilium</keyword>
<proteinExistence type="inferred from homology"/>
<evidence type="ECO:0000256" key="1">
    <source>
        <dbReference type="ARBA" id="ARBA00004138"/>
    </source>
</evidence>
<gene>
    <name evidence="10" type="ORF">PAPYR_8859</name>
</gene>
<dbReference type="Pfam" id="PF13867">
    <property type="entry name" value="SAP30_Sin3_bdg"/>
    <property type="match status" value="1"/>
</dbReference>
<evidence type="ECO:0000256" key="2">
    <source>
        <dbReference type="ARBA" id="ARBA00023054"/>
    </source>
</evidence>
<feature type="domain" description="Histone deacetylase complex subunit SAP30 Sin3 binding" evidence="8">
    <location>
        <begin position="534"/>
        <end position="578"/>
    </location>
</feature>
<dbReference type="PANTHER" id="PTHR31183">
    <property type="entry name" value="TRICHOPLEIN KERATIN FILAMENT-BINDING PROTEIN FAMILY MEMBER"/>
    <property type="match status" value="1"/>
</dbReference>
<evidence type="ECO:0000256" key="6">
    <source>
        <dbReference type="ARBA" id="ARBA00033773"/>
    </source>
</evidence>